<dbReference type="InterPro" id="IPR050834">
    <property type="entry name" value="Glycosyltransf_2"/>
</dbReference>
<dbReference type="Gene3D" id="3.90.550.10">
    <property type="entry name" value="Spore Coat Polysaccharide Biosynthesis Protein SpsA, Chain A"/>
    <property type="match status" value="1"/>
</dbReference>
<feature type="domain" description="Glycosyltransferase 2-like" evidence="1">
    <location>
        <begin position="11"/>
        <end position="183"/>
    </location>
</feature>
<evidence type="ECO:0000259" key="1">
    <source>
        <dbReference type="Pfam" id="PF00535"/>
    </source>
</evidence>
<dbReference type="InterPro" id="IPR029044">
    <property type="entry name" value="Nucleotide-diphossugar_trans"/>
</dbReference>
<dbReference type="InterPro" id="IPR001173">
    <property type="entry name" value="Glyco_trans_2-like"/>
</dbReference>
<dbReference type="EMBL" id="JACXAJ010000008">
    <property type="protein sequence ID" value="MBD1398475.1"/>
    <property type="molecule type" value="Genomic_DNA"/>
</dbReference>
<sequence length="323" mass="37435">MADTVALPLVSVICLCYNHERFIAEALDSVLAQTYPNLEIIIVDDCSTDHSVEIMEPYLREYPQLTFISTGTNLGNTRAFNMGWRASKGAFIIDFATDDVLLPDRVEKQVQAFLKLDESYGVVYSDAEYVDDNTKHIGFHCVRNKQGEVISFAPSGDIFKHLLGRYFICPPTMMMRRTVLDELGGYDETLAYEDFDFWVRSSRNYKYFFLGDVTTRRRVHARSLSQQWYKPGSLLVASTVTVCEKAARLVRTPEEKQALTKRLRYEARHSYLTGHYQQTERFLELMRKHAGLGPVYQTIRLLNKYKINLGFLRRVYQSLRNRL</sequence>
<dbReference type="RefSeq" id="WP_191184603.1">
    <property type="nucleotide sequence ID" value="NZ_JACXAJ010000008.1"/>
</dbReference>
<dbReference type="PANTHER" id="PTHR43685:SF2">
    <property type="entry name" value="GLYCOSYLTRANSFERASE 2-LIKE DOMAIN-CONTAINING PROTEIN"/>
    <property type="match status" value="1"/>
</dbReference>
<proteinExistence type="predicted"/>
<protein>
    <submittedName>
        <fullName evidence="2">Glycosyltransferase</fullName>
    </submittedName>
</protein>
<reference evidence="2 3" key="1">
    <citation type="submission" date="2020-09" db="EMBL/GenBank/DDBJ databases">
        <title>Genome sequencing and assembly of Pontibacter sp.</title>
        <authorList>
            <person name="Chhetri G."/>
        </authorList>
    </citation>
    <scope>NUCLEOTIDE SEQUENCE [LARGE SCALE GENOMIC DNA]</scope>
    <source>
        <strain evidence="2 3">JH31</strain>
    </source>
</reference>
<dbReference type="PANTHER" id="PTHR43685">
    <property type="entry name" value="GLYCOSYLTRANSFERASE"/>
    <property type="match status" value="1"/>
</dbReference>
<keyword evidence="3" id="KW-1185">Reference proteome</keyword>
<organism evidence="2 3">
    <name type="scientific">Pontibacter aquaedesilientis</name>
    <dbReference type="NCBI Taxonomy" id="2766980"/>
    <lineage>
        <taxon>Bacteria</taxon>
        <taxon>Pseudomonadati</taxon>
        <taxon>Bacteroidota</taxon>
        <taxon>Cytophagia</taxon>
        <taxon>Cytophagales</taxon>
        <taxon>Hymenobacteraceae</taxon>
        <taxon>Pontibacter</taxon>
    </lineage>
</organism>
<dbReference type="Proteomes" id="UP000625551">
    <property type="component" value="Unassembled WGS sequence"/>
</dbReference>
<name>A0ABR7XJM5_9BACT</name>
<evidence type="ECO:0000313" key="3">
    <source>
        <dbReference type="Proteomes" id="UP000625551"/>
    </source>
</evidence>
<comment type="caution">
    <text evidence="2">The sequence shown here is derived from an EMBL/GenBank/DDBJ whole genome shotgun (WGS) entry which is preliminary data.</text>
</comment>
<gene>
    <name evidence="2" type="ORF">H9Q13_14985</name>
</gene>
<dbReference type="SUPFAM" id="SSF53448">
    <property type="entry name" value="Nucleotide-diphospho-sugar transferases"/>
    <property type="match status" value="1"/>
</dbReference>
<accession>A0ABR7XJM5</accession>
<dbReference type="Pfam" id="PF00535">
    <property type="entry name" value="Glycos_transf_2"/>
    <property type="match status" value="1"/>
</dbReference>
<evidence type="ECO:0000313" key="2">
    <source>
        <dbReference type="EMBL" id="MBD1398475.1"/>
    </source>
</evidence>